<dbReference type="Proteomes" id="UP001470288">
    <property type="component" value="Unassembled WGS sequence"/>
</dbReference>
<accession>A0ABV1HYX6</accession>
<gene>
    <name evidence="1" type="ORF">WMO62_04625</name>
</gene>
<organism evidence="1 2">
    <name type="scientific">Hominiventricola aquisgranensis</name>
    <dbReference type="NCBI Taxonomy" id="3133164"/>
    <lineage>
        <taxon>Bacteria</taxon>
        <taxon>Bacillati</taxon>
        <taxon>Bacillota</taxon>
        <taxon>Clostridia</taxon>
        <taxon>Lachnospirales</taxon>
        <taxon>Lachnospiraceae</taxon>
        <taxon>Hominiventricola</taxon>
    </lineage>
</organism>
<evidence type="ECO:0008006" key="3">
    <source>
        <dbReference type="Google" id="ProtNLM"/>
    </source>
</evidence>
<dbReference type="EMBL" id="JBBMFC010000006">
    <property type="protein sequence ID" value="MEQ2578130.1"/>
    <property type="molecule type" value="Genomic_DNA"/>
</dbReference>
<reference evidence="1 2" key="1">
    <citation type="submission" date="2024-03" db="EMBL/GenBank/DDBJ databases">
        <title>Human intestinal bacterial collection.</title>
        <authorList>
            <person name="Pauvert C."/>
            <person name="Hitch T.C.A."/>
            <person name="Clavel T."/>
        </authorList>
    </citation>
    <scope>NUCLEOTIDE SEQUENCE [LARGE SCALE GENOMIC DNA]</scope>
    <source>
        <strain evidence="1 2">CLA-AA-H78B</strain>
    </source>
</reference>
<protein>
    <recommendedName>
        <fullName evidence="3">IraD/Gp25-like domain-containing protein</fullName>
    </recommendedName>
</protein>
<keyword evidence="2" id="KW-1185">Reference proteome</keyword>
<name>A0ABV1HYX6_9FIRM</name>
<dbReference type="RefSeq" id="WP_118438394.1">
    <property type="nucleotide sequence ID" value="NZ_JBBMFC010000006.1"/>
</dbReference>
<dbReference type="SUPFAM" id="SSF160719">
    <property type="entry name" value="gpW/gp25-like"/>
    <property type="match status" value="1"/>
</dbReference>
<proteinExistence type="predicted"/>
<evidence type="ECO:0000313" key="1">
    <source>
        <dbReference type="EMBL" id="MEQ2578130.1"/>
    </source>
</evidence>
<evidence type="ECO:0000313" key="2">
    <source>
        <dbReference type="Proteomes" id="UP001470288"/>
    </source>
</evidence>
<dbReference type="Gene3D" id="3.10.450.40">
    <property type="match status" value="1"/>
</dbReference>
<comment type="caution">
    <text evidence="1">The sequence shown here is derived from an EMBL/GenBank/DDBJ whole genome shotgun (WGS) entry which is preliminary data.</text>
</comment>
<sequence length="102" mass="11622">MEYHIDLDSSGFTMEEFQDVKLCLETLLSIVSGTQALDRDIGINIDKIVGYPYEIAKNMLSLEIIEKVETYEPRVTVESIDFEGNMEGVLIPIIHFRKSEGH</sequence>